<proteinExistence type="predicted"/>
<organism evidence="2 3">
    <name type="scientific">Roseicyclus elongatus DSM 19469</name>
    <dbReference type="NCBI Taxonomy" id="1294273"/>
    <lineage>
        <taxon>Bacteria</taxon>
        <taxon>Pseudomonadati</taxon>
        <taxon>Pseudomonadota</taxon>
        <taxon>Alphaproteobacteria</taxon>
        <taxon>Rhodobacterales</taxon>
        <taxon>Roseobacteraceae</taxon>
        <taxon>Roseicyclus</taxon>
    </lineage>
</organism>
<dbReference type="AlphaFoldDB" id="W8S3E3"/>
<evidence type="ECO:0000313" key="2">
    <source>
        <dbReference type="EMBL" id="AHM04732.1"/>
    </source>
</evidence>
<dbReference type="Proteomes" id="UP000019593">
    <property type="component" value="Chromosome"/>
</dbReference>
<protein>
    <submittedName>
        <fullName evidence="2">Uncharacterized protein</fullName>
    </submittedName>
</protein>
<keyword evidence="3" id="KW-1185">Reference proteome</keyword>
<feature type="region of interest" description="Disordered" evidence="1">
    <location>
        <begin position="18"/>
        <end position="40"/>
    </location>
</feature>
<accession>W8S3E3</accession>
<dbReference type="HOGENOM" id="CLU_3295842_0_0_5"/>
<evidence type="ECO:0000313" key="3">
    <source>
        <dbReference type="Proteomes" id="UP000019593"/>
    </source>
</evidence>
<evidence type="ECO:0000256" key="1">
    <source>
        <dbReference type="SAM" id="MobiDB-lite"/>
    </source>
</evidence>
<reference evidence="2 3" key="1">
    <citation type="submission" date="2013-03" db="EMBL/GenBank/DDBJ databases">
        <authorList>
            <person name="Fiebig A."/>
            <person name="Goeker M."/>
            <person name="Klenk H.-P.P."/>
        </authorList>
    </citation>
    <scope>NUCLEOTIDE SEQUENCE [LARGE SCALE GENOMIC DNA]</scope>
    <source>
        <strain evidence="3">DSM 19469</strain>
    </source>
</reference>
<dbReference type="EMBL" id="CP004372">
    <property type="protein sequence ID" value="AHM04732.1"/>
    <property type="molecule type" value="Genomic_DNA"/>
</dbReference>
<sequence length="40" mass="4167">MRPSSLRALSFAFCLSGHSIRPEGPTGKQDAPGKTAPLIA</sequence>
<name>W8S3E3_9RHOB</name>
<dbReference type="KEGG" id="red:roselon_02405"/>
<gene>
    <name evidence="2" type="ORF">roselon_02405</name>
</gene>